<sequence length="61" mass="6856">MCKFMIQSCHSESVLYRFLGSESRMNGQKLLDLFKNRNADGEIVIPFLAYAIDNAGKTLAV</sequence>
<dbReference type="AlphaFoldDB" id="A0AAV4LFG2"/>
<evidence type="ECO:0000313" key="2">
    <source>
        <dbReference type="Proteomes" id="UP001057291"/>
    </source>
</evidence>
<reference evidence="1" key="1">
    <citation type="journal article" date="2023" name="Int. J. Syst. Evol. Microbiol.">
        <title>Collibacillus ludicampi gen. nov., sp. nov., a new soil bacterium of the family Alicyclobacillaceae.</title>
        <authorList>
            <person name="Jojima T."/>
            <person name="Ioku Y."/>
            <person name="Fukuta Y."/>
            <person name="Shirasaka N."/>
            <person name="Matsumura Y."/>
            <person name="Mori M."/>
        </authorList>
    </citation>
    <scope>NUCLEOTIDE SEQUENCE</scope>
    <source>
        <strain evidence="1">TP075</strain>
    </source>
</reference>
<evidence type="ECO:0008006" key="3">
    <source>
        <dbReference type="Google" id="ProtNLM"/>
    </source>
</evidence>
<dbReference type="EMBL" id="BOQE01000001">
    <property type="protein sequence ID" value="GIM46595.1"/>
    <property type="molecule type" value="Genomic_DNA"/>
</dbReference>
<proteinExistence type="predicted"/>
<keyword evidence="2" id="KW-1185">Reference proteome</keyword>
<dbReference type="Proteomes" id="UP001057291">
    <property type="component" value="Unassembled WGS sequence"/>
</dbReference>
<organism evidence="1 2">
    <name type="scientific">Collibacillus ludicampi</name>
    <dbReference type="NCBI Taxonomy" id="2771369"/>
    <lineage>
        <taxon>Bacteria</taxon>
        <taxon>Bacillati</taxon>
        <taxon>Bacillota</taxon>
        <taxon>Bacilli</taxon>
        <taxon>Bacillales</taxon>
        <taxon>Alicyclobacillaceae</taxon>
        <taxon>Collibacillus</taxon>
    </lineage>
</organism>
<protein>
    <recommendedName>
        <fullName evidence="3">Transposase</fullName>
    </recommendedName>
</protein>
<name>A0AAV4LFG2_9BACL</name>
<evidence type="ECO:0000313" key="1">
    <source>
        <dbReference type="EMBL" id="GIM46595.1"/>
    </source>
</evidence>
<gene>
    <name evidence="1" type="ORF">DNHGIG_21440</name>
</gene>
<accession>A0AAV4LFG2</accession>
<comment type="caution">
    <text evidence="1">The sequence shown here is derived from an EMBL/GenBank/DDBJ whole genome shotgun (WGS) entry which is preliminary data.</text>
</comment>